<evidence type="ECO:0000313" key="2">
    <source>
        <dbReference type="EMBL" id="KEK23295.1"/>
    </source>
</evidence>
<proteinExistence type="predicted"/>
<dbReference type="Gene3D" id="1.10.3300.10">
    <property type="entry name" value="Jann2411-like domain"/>
    <property type="match status" value="1"/>
</dbReference>
<dbReference type="RefSeq" id="WP_033675922.1">
    <property type="nucleotide sequence ID" value="NZ_JOTM01000018.1"/>
</dbReference>
<feature type="domain" description="Zinc finger CGNR" evidence="1">
    <location>
        <begin position="130"/>
        <end position="178"/>
    </location>
</feature>
<reference evidence="2 3" key="1">
    <citation type="submission" date="2014-06" db="EMBL/GenBank/DDBJ databases">
        <title>Draft genome sequence of Bacillus gaemokensis JCM 15801 (MCCC 1A00707).</title>
        <authorList>
            <person name="Lai Q."/>
            <person name="Liu Y."/>
            <person name="Shao Z."/>
        </authorList>
    </citation>
    <scope>NUCLEOTIDE SEQUENCE [LARGE SCALE GENOMIC DNA]</scope>
    <source>
        <strain evidence="2 3">JCM 15801</strain>
    </source>
</reference>
<evidence type="ECO:0000259" key="1">
    <source>
        <dbReference type="Pfam" id="PF11706"/>
    </source>
</evidence>
<dbReference type="eggNOG" id="COG5516">
    <property type="taxonomic scope" value="Bacteria"/>
</dbReference>
<protein>
    <submittedName>
        <fullName evidence="2">PadR family transcriptional regulator</fullName>
    </submittedName>
</protein>
<dbReference type="SUPFAM" id="SSF160904">
    <property type="entry name" value="Jann2411-like"/>
    <property type="match status" value="1"/>
</dbReference>
<gene>
    <name evidence="2" type="ORF">BAGA_10225</name>
</gene>
<dbReference type="AlphaFoldDB" id="A0A073K9P3"/>
<organism evidence="2 3">
    <name type="scientific">Bacillus gaemokensis</name>
    <dbReference type="NCBI Taxonomy" id="574375"/>
    <lineage>
        <taxon>Bacteria</taxon>
        <taxon>Bacillati</taxon>
        <taxon>Bacillota</taxon>
        <taxon>Bacilli</taxon>
        <taxon>Bacillales</taxon>
        <taxon>Bacillaceae</taxon>
        <taxon>Bacillus</taxon>
        <taxon>Bacillus cereus group</taxon>
    </lineage>
</organism>
<dbReference type="Proteomes" id="UP000027778">
    <property type="component" value="Unassembled WGS sequence"/>
</dbReference>
<comment type="caution">
    <text evidence="2">The sequence shown here is derived from an EMBL/GenBank/DDBJ whole genome shotgun (WGS) entry which is preliminary data.</text>
</comment>
<dbReference type="PANTHER" id="PTHR35525">
    <property type="entry name" value="BLL6575 PROTEIN"/>
    <property type="match status" value="1"/>
</dbReference>
<dbReference type="STRING" id="574375.AZF08_14690"/>
<accession>A0A073K9P3</accession>
<sequence length="186" mass="21935">MVVYLKHTQEAPGKLETIRDFLNTWRIPNDTRKQVDELNTIDDVLQFMREHFDEKVSFGTLDKLRRFRDEIRFAVEEQGTLQEWLEKYPFRVCVTESMDSVTYEPIGERNLYTMMLQIILVAIDQKQWGRLKACPDCRWVFYDHSRNGSKRWCGMYAGGKEGRACGTIAKVKNYRAKRKGSSGYMI</sequence>
<dbReference type="Pfam" id="PF11706">
    <property type="entry name" value="zf-CGNR"/>
    <property type="match status" value="1"/>
</dbReference>
<dbReference type="EMBL" id="JOTM01000018">
    <property type="protein sequence ID" value="KEK23295.1"/>
    <property type="molecule type" value="Genomic_DNA"/>
</dbReference>
<dbReference type="InterPro" id="IPR023286">
    <property type="entry name" value="ABATE_dom_sf"/>
</dbReference>
<dbReference type="InterPro" id="IPR021005">
    <property type="entry name" value="Znf_CGNR"/>
</dbReference>
<dbReference type="OrthoDB" id="123307at2"/>
<name>A0A073K9P3_9BACI</name>
<dbReference type="PANTHER" id="PTHR35525:SF3">
    <property type="entry name" value="BLL6575 PROTEIN"/>
    <property type="match status" value="1"/>
</dbReference>
<evidence type="ECO:0000313" key="3">
    <source>
        <dbReference type="Proteomes" id="UP000027778"/>
    </source>
</evidence>
<dbReference type="InterPro" id="IPR010852">
    <property type="entry name" value="ABATE"/>
</dbReference>
<keyword evidence="3" id="KW-1185">Reference proteome</keyword>